<keyword evidence="6" id="KW-0175">Coiled coil</keyword>
<feature type="transmembrane region" description="Helical" evidence="7">
    <location>
        <begin position="428"/>
        <end position="449"/>
    </location>
</feature>
<evidence type="ECO:0000313" key="10">
    <source>
        <dbReference type="EMBL" id="SBT08818.1"/>
    </source>
</evidence>
<dbReference type="InterPro" id="IPR014345">
    <property type="entry name" value="XrtA_polysacc_chain"/>
</dbReference>
<evidence type="ECO:0000259" key="8">
    <source>
        <dbReference type="Pfam" id="PF02706"/>
    </source>
</evidence>
<dbReference type="GO" id="GO:0004713">
    <property type="term" value="F:protein tyrosine kinase activity"/>
    <property type="evidence" value="ECO:0007669"/>
    <property type="project" value="TreeGrafter"/>
</dbReference>
<name>A0A1A8XXP8_9PROT</name>
<evidence type="ECO:0000256" key="5">
    <source>
        <dbReference type="ARBA" id="ARBA00023136"/>
    </source>
</evidence>
<evidence type="ECO:0000256" key="4">
    <source>
        <dbReference type="ARBA" id="ARBA00022989"/>
    </source>
</evidence>
<feature type="transmembrane region" description="Helical" evidence="7">
    <location>
        <begin position="490"/>
        <end position="514"/>
    </location>
</feature>
<feature type="coiled-coil region" evidence="6">
    <location>
        <begin position="334"/>
        <end position="361"/>
    </location>
</feature>
<dbReference type="GO" id="GO:0005886">
    <property type="term" value="C:plasma membrane"/>
    <property type="evidence" value="ECO:0007669"/>
    <property type="project" value="UniProtKB-SubCell"/>
</dbReference>
<keyword evidence="4 7" id="KW-1133">Transmembrane helix</keyword>
<dbReference type="PANTHER" id="PTHR32309">
    <property type="entry name" value="TYROSINE-PROTEIN KINASE"/>
    <property type="match status" value="1"/>
</dbReference>
<keyword evidence="5 7" id="KW-0472">Membrane</keyword>
<comment type="subcellular location">
    <subcellularLocation>
        <location evidence="1">Cell membrane</location>
        <topology evidence="1">Multi-pass membrane protein</topology>
    </subcellularLocation>
</comment>
<dbReference type="InterPro" id="IPR050445">
    <property type="entry name" value="Bact_polysacc_biosynth/exp"/>
</dbReference>
<feature type="domain" description="Tyrosine-protein kinase G-rich" evidence="9">
    <location>
        <begin position="370"/>
        <end position="447"/>
    </location>
</feature>
<evidence type="ECO:0000256" key="1">
    <source>
        <dbReference type="ARBA" id="ARBA00004651"/>
    </source>
</evidence>
<dbReference type="InterPro" id="IPR003856">
    <property type="entry name" value="LPS_length_determ_N"/>
</dbReference>
<dbReference type="PANTHER" id="PTHR32309:SF13">
    <property type="entry name" value="FERRIC ENTEROBACTIN TRANSPORT PROTEIN FEPE"/>
    <property type="match status" value="1"/>
</dbReference>
<organism evidence="10 11">
    <name type="scientific">Candidatus Accumulibacter aalborgensis</name>
    <dbReference type="NCBI Taxonomy" id="1860102"/>
    <lineage>
        <taxon>Bacteria</taxon>
        <taxon>Pseudomonadati</taxon>
        <taxon>Pseudomonadota</taxon>
        <taxon>Betaproteobacteria</taxon>
        <taxon>Candidatus Accumulibacter</taxon>
    </lineage>
</organism>
<sequence>MDELLRQATTVLRGMWRRRWLAIVVAWVVGVASVAAVLIMPDKYEASARVFVDSQSILRPLMSGLVTQPNVDQQVMMLSRTLITRPNVEKLMRMADLDLKIESKADRDALAETVMSTLKINNTTRDNIYTITYRDTEPERAKRVVQSLVSIFVESNLGDARKDTEAARKFLDEQIKAYEKKLEEAEARLKEFKLRNLSSQGPEGKDHFAQMSQVSTQLEQSRLELREAEQSRDALKRELLGEEPSLLPDVGRESTVGVSIPEIDSRLDALQRNLDGMLQRFTDRHPDVVSTRRLIKELEERKREEVVARRKAALSNPTTSVSVNPVQQQLKISLSEGEANVAALRARVAEYQARYERLKAEATQKPQIEAEFAQLNRDYDINKKNYEQLVQRRESASMGSEMDNTAAADFRLIDPPRASPKPVAPNRFLLLPLTLLLALAAAVAVSFAASQIRPVFFDSRSLRDACGLPLLGTVSLLADEARKRRERKDLVRFAAACFSLVGVYGAGLVALFLLSVRTA</sequence>
<dbReference type="InterPro" id="IPR032807">
    <property type="entry name" value="GNVR"/>
</dbReference>
<reference evidence="11" key="1">
    <citation type="submission" date="2016-06" db="EMBL/GenBank/DDBJ databases">
        <authorList>
            <person name="McIlroy S.J."/>
            <person name="Karst S.M."/>
            <person name="Albertsen M."/>
        </authorList>
    </citation>
    <scope>NUCLEOTIDE SEQUENCE [LARGE SCALE GENOMIC DNA]</scope>
</reference>
<feature type="coiled-coil region" evidence="6">
    <location>
        <begin position="161"/>
        <end position="238"/>
    </location>
</feature>
<evidence type="ECO:0000256" key="7">
    <source>
        <dbReference type="SAM" id="Phobius"/>
    </source>
</evidence>
<dbReference type="NCBIfam" id="TIGR03007">
    <property type="entry name" value="pepcterm_ChnLen"/>
    <property type="match status" value="1"/>
</dbReference>
<feature type="transmembrane region" description="Helical" evidence="7">
    <location>
        <begin position="20"/>
        <end position="39"/>
    </location>
</feature>
<proteinExistence type="predicted"/>
<dbReference type="RefSeq" id="WP_186408465.1">
    <property type="nucleotide sequence ID" value="NZ_FLQX01000143.1"/>
</dbReference>
<evidence type="ECO:0000259" key="9">
    <source>
        <dbReference type="Pfam" id="PF13807"/>
    </source>
</evidence>
<gene>
    <name evidence="10" type="ORF">ACCAA_640015</name>
</gene>
<evidence type="ECO:0000313" key="11">
    <source>
        <dbReference type="Proteomes" id="UP000199169"/>
    </source>
</evidence>
<dbReference type="Proteomes" id="UP000199169">
    <property type="component" value="Unassembled WGS sequence"/>
</dbReference>
<evidence type="ECO:0000256" key="2">
    <source>
        <dbReference type="ARBA" id="ARBA00022475"/>
    </source>
</evidence>
<evidence type="ECO:0000256" key="6">
    <source>
        <dbReference type="SAM" id="Coils"/>
    </source>
</evidence>
<keyword evidence="2" id="KW-1003">Cell membrane</keyword>
<dbReference type="EMBL" id="FLQX01000143">
    <property type="protein sequence ID" value="SBT08818.1"/>
    <property type="molecule type" value="Genomic_DNA"/>
</dbReference>
<evidence type="ECO:0000256" key="3">
    <source>
        <dbReference type="ARBA" id="ARBA00022692"/>
    </source>
</evidence>
<accession>A0A1A8XXP8</accession>
<protein>
    <submittedName>
        <fullName evidence="10">Polysaccharide chain length determinant protein, PEP-CTERM locus subfamily</fullName>
    </submittedName>
</protein>
<feature type="domain" description="Polysaccharide chain length determinant N-terminal" evidence="8">
    <location>
        <begin position="12"/>
        <end position="84"/>
    </location>
</feature>
<dbReference type="AlphaFoldDB" id="A0A1A8XXP8"/>
<keyword evidence="11" id="KW-1185">Reference proteome</keyword>
<keyword evidence="3 7" id="KW-0812">Transmembrane</keyword>
<dbReference type="Pfam" id="PF02706">
    <property type="entry name" value="Wzz"/>
    <property type="match status" value="1"/>
</dbReference>
<dbReference type="STRING" id="1860102.ACCAA_640015"/>
<dbReference type="Pfam" id="PF13807">
    <property type="entry name" value="GNVR"/>
    <property type="match status" value="1"/>
</dbReference>